<evidence type="ECO:0000256" key="5">
    <source>
        <dbReference type="ARBA" id="ARBA00012723"/>
    </source>
</evidence>
<dbReference type="Gene3D" id="2.70.98.70">
    <property type="match status" value="1"/>
</dbReference>
<evidence type="ECO:0000256" key="7">
    <source>
        <dbReference type="ARBA" id="ARBA00022729"/>
    </source>
</evidence>
<dbReference type="Gene3D" id="1.50.10.100">
    <property type="entry name" value="Chondroitin AC/alginate lyase"/>
    <property type="match status" value="1"/>
</dbReference>
<keyword evidence="9 16" id="KW-1133">Transmembrane helix</keyword>
<evidence type="ECO:0000256" key="11">
    <source>
        <dbReference type="ARBA" id="ARBA00023157"/>
    </source>
</evidence>
<keyword evidence="6 16" id="KW-0812">Transmembrane</keyword>
<proteinExistence type="evidence at protein level"/>
<keyword evidence="8" id="KW-0256">Endoplasmic reticulum</keyword>
<sequence length="1354" mass="154291">MRSLILTALLSVIAVVSGYVEELDDKFKEYLQNELWLVEFYAPWCAYCHTFEPIWHEVGAELKSMGSPVNVGKIDTTVHTSIGSEFNIRGYPTIKLFKGNLSFDYKGLKTKDAIIEFTNRVSGPVVRPLSSVQLFQHVISRHDLIFVYIGGESLLKKQYYKAATEYIVYTYFFTAYEEVLPKAVTLQDVPAVAVFKDGTYYLYNGKLVALAVVDEKNPSEESIRYKTLMEKLSAEYRDHYKSNYQFGYMDGNEYINGLIMGEVEMPSIIVLNMTIDGYCLPESKIETIEDLLHFLNSVLDGSAKLLGGNGFLQHTKRLFYKAKSTVVRAATTHRHIFKAIRNAVSVMLSNAAVYQPPVSHEDFGKKWNEIYGNNLPPLALYCLLQPEDATASQFLIEYMDRMVEYPDWTVSSAPNDEVPIAHSLTGFATAYDFIYTFLDTRRRLQYLKKIRSVTEELFKLSKHRGWGKQFLQNHQTTNILAILIGALVAGEHNDPETMIWKQISVNYMEKTMFLLSHIVDGSLDEGVAYGSYTAKSITQYVYLALRHFQIDNTQNNWLKAHFMFYFATLLPGFQRTVGIADSNYNWFYGPESQLVFLDAYVLRNGSGNWLSEQIRKHRPKEGPMMQSSAQRWATLHTEYIWFDSDLTPQPPPEFNKATMHVFSNWGVVTYGAGLPQAQGNTFVSFKSGKLGGRAVYDIVHAQPYSWVEGWTNFNPGHEHPDQNSFTFAPNGQVFVSEALYGPKYSYLNNVLVFAPSPTSQCNQPWEGQLGECSKWLRWGEKEVGDTAGEVIAASSHQDMLFVSGESVSAYSSAMKLKSVYRALVLLNSQTLLVLDHIEKHERSPLSSLSAFFHNLDIDFRYVPHRSFAKYNGALMDVWDAHYKMFWLDAQGSSPVARIQEAEQAAEFKKRWTQYINVTFPMENPVTRVAYLMHGPYIKVSDCRFVDNSKNGVKISVTLNGTETVVSVATNYLDIEARHGYLGFAGFAKTEDSRRIVQFGRGIQTTSSQVTKDFAFDFGLVVNISAVLTLCFAVAFVVKKRKFHMSFNMLIHCILVCVLFLWVTELLSVFYGCEQLLCNAKSKDSSINDGTDSSVHDLLPIVTITSMPGSGAEILQHLFDNSSDFVYLRIPSTFLRFPISPFASLVDACEWSKADAQNGRFRVIQGWFHSIVHNVKLHMQNIQLHQSNDETENKVKEKGQRKRRMLLSDNQRTKGTHMDIRYIQELRQHLVKYPNARPVLNMGSRGWFLKLPYLQEVIGRSLRSVHVVRDPRAWIYLMLYSSKPSLYIRKNIKRHISNIFKQNVDGVDQGCAKVDSQFLPLKKILSQQDPNPVQLLAQLWLAHNSAGLRPLERAY</sequence>
<dbReference type="Gene3D" id="3.40.30.10">
    <property type="entry name" value="Glutaredoxin"/>
    <property type="match status" value="1"/>
</dbReference>
<dbReference type="Proteomes" id="UP000290572">
    <property type="component" value="Unassembled WGS sequence"/>
</dbReference>
<dbReference type="GO" id="GO:0047757">
    <property type="term" value="F:chondroitin-glucuronate 5-epimerase activity"/>
    <property type="evidence" value="ECO:0007669"/>
    <property type="project" value="TreeGrafter"/>
</dbReference>
<reference evidence="19 20" key="1">
    <citation type="submission" date="2018-03" db="EMBL/GenBank/DDBJ databases">
        <title>Draft genome sequence of Rohu Carp (Labeo rohita).</title>
        <authorList>
            <person name="Das P."/>
            <person name="Kushwaha B."/>
            <person name="Joshi C.G."/>
            <person name="Kumar D."/>
            <person name="Nagpure N.S."/>
            <person name="Sahoo L."/>
            <person name="Das S.P."/>
            <person name="Bit A."/>
            <person name="Patnaik S."/>
            <person name="Meher P.K."/>
            <person name="Jayasankar P."/>
            <person name="Koringa P.G."/>
            <person name="Patel N.V."/>
            <person name="Hinsu A.T."/>
            <person name="Kumar R."/>
            <person name="Pandey M."/>
            <person name="Agarwal S."/>
            <person name="Srivastava S."/>
            <person name="Singh M."/>
            <person name="Iquebal M.A."/>
            <person name="Jaiswal S."/>
            <person name="Angadi U.B."/>
            <person name="Kumar N."/>
            <person name="Raza M."/>
            <person name="Shah T.M."/>
            <person name="Rai A."/>
            <person name="Jena J.K."/>
        </authorList>
    </citation>
    <scope>NUCLEOTIDE SEQUENCE [LARGE SCALE GENOMIC DNA]</scope>
    <source>
        <strain evidence="19">DASCIFA01</strain>
        <tissue evidence="19">Testis</tissue>
    </source>
</reference>
<dbReference type="PROSITE" id="PS51352">
    <property type="entry name" value="THIOREDOXIN_2"/>
    <property type="match status" value="1"/>
</dbReference>
<evidence type="ECO:0000256" key="14">
    <source>
        <dbReference type="ARBA" id="ARBA00023284"/>
    </source>
</evidence>
<evidence type="ECO:0007829" key="21">
    <source>
        <dbReference type="PeptideAtlas" id="A0A498LJZ7"/>
    </source>
</evidence>
<evidence type="ECO:0000256" key="1">
    <source>
        <dbReference type="ARBA" id="ARBA00001182"/>
    </source>
</evidence>
<comment type="catalytic activity">
    <reaction evidence="1">
        <text>Catalyzes the rearrangement of -S-S- bonds in proteins.</text>
        <dbReference type="EC" id="5.3.4.1"/>
    </reaction>
</comment>
<dbReference type="FunFam" id="2.70.98.70:FF:000001">
    <property type="entry name" value="dermatan-sulfate epimerase isoform X1"/>
    <property type="match status" value="1"/>
</dbReference>
<keyword evidence="14" id="KW-0676">Redox-active center</keyword>
<evidence type="ECO:0000313" key="19">
    <source>
        <dbReference type="EMBL" id="RXN05805.1"/>
    </source>
</evidence>
<dbReference type="Pfam" id="PF00085">
    <property type="entry name" value="Thioredoxin"/>
    <property type="match status" value="1"/>
</dbReference>
<dbReference type="SUPFAM" id="SSF48230">
    <property type="entry name" value="Chondroitin AC/alginate lyase"/>
    <property type="match status" value="1"/>
</dbReference>
<dbReference type="FunFam" id="3.40.30.10:FF:000121">
    <property type="entry name" value="protein disulfide-isomerase TMX3 isoform X1"/>
    <property type="match status" value="1"/>
</dbReference>
<evidence type="ECO:0000256" key="15">
    <source>
        <dbReference type="ARBA" id="ARBA00045246"/>
    </source>
</evidence>
<evidence type="ECO:0000256" key="8">
    <source>
        <dbReference type="ARBA" id="ARBA00022824"/>
    </source>
</evidence>
<dbReference type="EC" id="5.3.4.1" evidence="5"/>
<keyword evidence="10 16" id="KW-0472">Membrane</keyword>
<dbReference type="InterPro" id="IPR052447">
    <property type="entry name" value="Dermatan-Sulfate_Isomerase"/>
</dbReference>
<dbReference type="GO" id="GO:0005789">
    <property type="term" value="C:endoplasmic reticulum membrane"/>
    <property type="evidence" value="ECO:0007669"/>
    <property type="project" value="UniProtKB-SubCell"/>
</dbReference>
<evidence type="ECO:0000256" key="10">
    <source>
        <dbReference type="ARBA" id="ARBA00023136"/>
    </source>
</evidence>
<keyword evidence="13" id="KW-0413">Isomerase</keyword>
<dbReference type="InterPro" id="IPR017937">
    <property type="entry name" value="Thioredoxin_CS"/>
</dbReference>
<evidence type="ECO:0000256" key="6">
    <source>
        <dbReference type="ARBA" id="ARBA00022692"/>
    </source>
</evidence>
<evidence type="ECO:0000256" key="17">
    <source>
        <dbReference type="SAM" id="SignalP"/>
    </source>
</evidence>
<feature type="chain" id="PRO_5019743076" description="protein disulfide-isomerase" evidence="17">
    <location>
        <begin position="19"/>
        <end position="1354"/>
    </location>
</feature>
<dbReference type="Gene3D" id="3.40.50.300">
    <property type="entry name" value="P-loop containing nucleotide triphosphate hydrolases"/>
    <property type="match status" value="1"/>
</dbReference>
<dbReference type="CDD" id="cd03000">
    <property type="entry name" value="PDI_a_TMX3"/>
    <property type="match status" value="1"/>
</dbReference>
<evidence type="ECO:0000256" key="13">
    <source>
        <dbReference type="ARBA" id="ARBA00023235"/>
    </source>
</evidence>
<dbReference type="GO" id="GO:0003756">
    <property type="term" value="F:protein disulfide isomerase activity"/>
    <property type="evidence" value="ECO:0007669"/>
    <property type="project" value="UniProtKB-EC"/>
</dbReference>
<dbReference type="InterPro" id="IPR008929">
    <property type="entry name" value="Chondroitin_lyas"/>
</dbReference>
<evidence type="ECO:0000256" key="2">
    <source>
        <dbReference type="ARBA" id="ARBA00004141"/>
    </source>
</evidence>
<dbReference type="EMBL" id="QBIY01013392">
    <property type="protein sequence ID" value="RXN05805.1"/>
    <property type="molecule type" value="Genomic_DNA"/>
</dbReference>
<dbReference type="PROSITE" id="PS00194">
    <property type="entry name" value="THIOREDOXIN_1"/>
    <property type="match status" value="1"/>
</dbReference>
<keyword evidence="21" id="KW-1267">Proteomics identification</keyword>
<evidence type="ECO:0000256" key="12">
    <source>
        <dbReference type="ARBA" id="ARBA00023180"/>
    </source>
</evidence>
<protein>
    <recommendedName>
        <fullName evidence="5">protein disulfide-isomerase</fullName>
        <ecNumber evidence="5">5.3.4.1</ecNumber>
    </recommendedName>
</protein>
<comment type="similarity">
    <text evidence="4">Belongs to the dermatan-sulfate isomerase family.</text>
</comment>
<dbReference type="InterPro" id="IPR013766">
    <property type="entry name" value="Thioredoxin_domain"/>
</dbReference>
<evidence type="ECO:0000259" key="18">
    <source>
        <dbReference type="PROSITE" id="PS51352"/>
    </source>
</evidence>
<evidence type="ECO:0000256" key="16">
    <source>
        <dbReference type="SAM" id="Phobius"/>
    </source>
</evidence>
<accession>A0A498LJZ7</accession>
<feature type="transmembrane region" description="Helical" evidence="16">
    <location>
        <begin position="1049"/>
        <end position="1070"/>
    </location>
</feature>
<comment type="subcellular location">
    <subcellularLocation>
        <location evidence="3">Endoplasmic reticulum membrane</location>
        <topology evidence="3">Single-pass membrane protein</topology>
    </subcellularLocation>
    <subcellularLocation>
        <location evidence="2">Membrane</location>
        <topology evidence="2">Multi-pass membrane protein</topology>
    </subcellularLocation>
</comment>
<keyword evidence="7 17" id="KW-0732">Signal</keyword>
<feature type="transmembrane region" description="Helical" evidence="16">
    <location>
        <begin position="1013"/>
        <end position="1037"/>
    </location>
</feature>
<organism evidence="19 20">
    <name type="scientific">Labeo rohita</name>
    <name type="common">Indian major carp</name>
    <name type="synonym">Cyprinus rohita</name>
    <dbReference type="NCBI Taxonomy" id="84645"/>
    <lineage>
        <taxon>Eukaryota</taxon>
        <taxon>Metazoa</taxon>
        <taxon>Chordata</taxon>
        <taxon>Craniata</taxon>
        <taxon>Vertebrata</taxon>
        <taxon>Euteleostomi</taxon>
        <taxon>Actinopterygii</taxon>
        <taxon>Neopterygii</taxon>
        <taxon>Teleostei</taxon>
        <taxon>Ostariophysi</taxon>
        <taxon>Cypriniformes</taxon>
        <taxon>Cyprinidae</taxon>
        <taxon>Labeoninae</taxon>
        <taxon>Labeonini</taxon>
        <taxon>Labeo</taxon>
    </lineage>
</organism>
<evidence type="ECO:0000313" key="20">
    <source>
        <dbReference type="Proteomes" id="UP000290572"/>
    </source>
</evidence>
<dbReference type="SUPFAM" id="SSF52540">
    <property type="entry name" value="P-loop containing nucleoside triphosphate hydrolases"/>
    <property type="match status" value="1"/>
</dbReference>
<dbReference type="PANTHER" id="PTHR15532:SF2">
    <property type="entry name" value="DERMATAN-SULFATE EPIMERASE-LIKE PROTEIN"/>
    <property type="match status" value="1"/>
</dbReference>
<dbReference type="InterPro" id="IPR036249">
    <property type="entry name" value="Thioredoxin-like_sf"/>
</dbReference>
<keyword evidence="12" id="KW-0325">Glycoprotein</keyword>
<evidence type="ECO:0000256" key="9">
    <source>
        <dbReference type="ARBA" id="ARBA00022989"/>
    </source>
</evidence>
<evidence type="ECO:0000256" key="4">
    <source>
        <dbReference type="ARBA" id="ARBA00006556"/>
    </source>
</evidence>
<feature type="signal peptide" evidence="17">
    <location>
        <begin position="1"/>
        <end position="18"/>
    </location>
</feature>
<evidence type="ECO:0000256" key="3">
    <source>
        <dbReference type="ARBA" id="ARBA00004389"/>
    </source>
</evidence>
<comment type="function">
    <text evidence="15">Probable disulfide isomerase, which participates in the folding of proteins containing disulfide bonds. May act as a dithiol oxidase. Acts as a regulator of endoplasmic reticulum-mitochondria contact sites via its ability to regulate redox signals.</text>
</comment>
<keyword evidence="11" id="KW-1015">Disulfide bond</keyword>
<name>A0A498LJZ7_LABRO</name>
<gene>
    <name evidence="19" type="ORF">ROHU_035570</name>
</gene>
<dbReference type="PANTHER" id="PTHR15532">
    <property type="match status" value="1"/>
</dbReference>
<dbReference type="InterPro" id="IPR027417">
    <property type="entry name" value="P-loop_NTPase"/>
</dbReference>
<dbReference type="STRING" id="84645.A0A498LJZ7"/>
<dbReference type="SUPFAM" id="SSF52833">
    <property type="entry name" value="Thioredoxin-like"/>
    <property type="match status" value="1"/>
</dbReference>
<keyword evidence="20" id="KW-1185">Reference proteome</keyword>
<comment type="caution">
    <text evidence="19">The sequence shown here is derived from an EMBL/GenBank/DDBJ whole genome shotgun (WGS) entry which is preliminary data.</text>
</comment>
<feature type="domain" description="Thioredoxin" evidence="18">
    <location>
        <begin position="1"/>
        <end position="123"/>
    </location>
</feature>